<dbReference type="Proteomes" id="UP000198688">
    <property type="component" value="Chromosome I"/>
</dbReference>
<proteinExistence type="predicted"/>
<accession>A0A1H1XMC5</accession>
<name>A0A1H1XMC5_9ACTN</name>
<keyword evidence="2" id="KW-1185">Reference proteome</keyword>
<gene>
    <name evidence="1" type="ORF">SAMN04489716_2515</name>
</gene>
<evidence type="ECO:0000313" key="1">
    <source>
        <dbReference type="EMBL" id="SDT10368.1"/>
    </source>
</evidence>
<sequence>MTTPDTRTVVQFHQLLLRLAGWAPDDTIRDARDLLARGLVTDVAARVVETVVSDRVPIRPQDAGLLAATVPDLPETVMLMNAAEAGENERPAVEFVPSLPDPLTMTPPPMLLDLTGTGTLDPLDAAVVEALDQVAGPVALWRAWRLPQHDRPAGTPPIPVYLLETAGDAAGRPGAAAWIQSSIAAAGRDDAQVEVFGSDAELPPYQRSARGRSALLWAAAPAEPVTVARVFDSYTPETGGQFDPEHPLLAGGDEATRVLDYLNQGHVLLATTMREPDVFDTDAGPVVPSSFRTDGRFVWTDAVGYYLRTYALSPDAELLDHVRERDFAAPEVDAVAEHRALAALMG</sequence>
<dbReference type="STRING" id="113562.SAMN04489716_2515"/>
<dbReference type="AlphaFoldDB" id="A0A1H1XMC5"/>
<reference evidence="1 2" key="1">
    <citation type="submission" date="2016-10" db="EMBL/GenBank/DDBJ databases">
        <authorList>
            <person name="de Groot N.N."/>
        </authorList>
    </citation>
    <scope>NUCLEOTIDE SEQUENCE [LARGE SCALE GENOMIC DNA]</scope>
    <source>
        <strain evidence="1 2">DSM 43941</strain>
    </source>
</reference>
<dbReference type="OrthoDB" id="275232at2"/>
<protein>
    <submittedName>
        <fullName evidence="1">Uncharacterized protein</fullName>
    </submittedName>
</protein>
<dbReference type="RefSeq" id="WP_157751506.1">
    <property type="nucleotide sequence ID" value="NZ_BOMJ01000048.1"/>
</dbReference>
<organism evidence="1 2">
    <name type="scientific">Actinoplanes derwentensis</name>
    <dbReference type="NCBI Taxonomy" id="113562"/>
    <lineage>
        <taxon>Bacteria</taxon>
        <taxon>Bacillati</taxon>
        <taxon>Actinomycetota</taxon>
        <taxon>Actinomycetes</taxon>
        <taxon>Micromonosporales</taxon>
        <taxon>Micromonosporaceae</taxon>
        <taxon>Actinoplanes</taxon>
    </lineage>
</organism>
<dbReference type="EMBL" id="LT629758">
    <property type="protein sequence ID" value="SDT10368.1"/>
    <property type="molecule type" value="Genomic_DNA"/>
</dbReference>
<evidence type="ECO:0000313" key="2">
    <source>
        <dbReference type="Proteomes" id="UP000198688"/>
    </source>
</evidence>